<protein>
    <submittedName>
        <fullName evidence="2">TraB/GumN family protein</fullName>
    </submittedName>
</protein>
<name>A0ABU8WX06_9BURK</name>
<keyword evidence="3" id="KW-1185">Reference proteome</keyword>
<dbReference type="InterPro" id="IPR047111">
    <property type="entry name" value="YbaP-like"/>
</dbReference>
<dbReference type="EMBL" id="JBBKZT010000030">
    <property type="protein sequence ID" value="MEJ8852031.1"/>
    <property type="molecule type" value="Genomic_DNA"/>
</dbReference>
<dbReference type="RefSeq" id="WP_340347882.1">
    <property type="nucleotide sequence ID" value="NZ_JBBKZT010000030.1"/>
</dbReference>
<feature type="signal peptide" evidence="1">
    <location>
        <begin position="1"/>
        <end position="21"/>
    </location>
</feature>
<evidence type="ECO:0000313" key="3">
    <source>
        <dbReference type="Proteomes" id="UP001385892"/>
    </source>
</evidence>
<dbReference type="PANTHER" id="PTHR40590">
    <property type="entry name" value="CYTOPLASMIC PROTEIN-RELATED"/>
    <property type="match status" value="1"/>
</dbReference>
<evidence type="ECO:0000313" key="2">
    <source>
        <dbReference type="EMBL" id="MEJ8852031.1"/>
    </source>
</evidence>
<feature type="chain" id="PRO_5045609686" evidence="1">
    <location>
        <begin position="22"/>
        <end position="330"/>
    </location>
</feature>
<keyword evidence="1" id="KW-0732">Signal</keyword>
<dbReference type="PANTHER" id="PTHR40590:SF1">
    <property type="entry name" value="CYTOPLASMIC PROTEIN"/>
    <property type="match status" value="1"/>
</dbReference>
<dbReference type="InterPro" id="IPR002816">
    <property type="entry name" value="TraB/PrgY/GumN_fam"/>
</dbReference>
<organism evidence="2 3">
    <name type="scientific">Variovorax rhizosphaerae</name>
    <dbReference type="NCBI Taxonomy" id="1836200"/>
    <lineage>
        <taxon>Bacteria</taxon>
        <taxon>Pseudomonadati</taxon>
        <taxon>Pseudomonadota</taxon>
        <taxon>Betaproteobacteria</taxon>
        <taxon>Burkholderiales</taxon>
        <taxon>Comamonadaceae</taxon>
        <taxon>Variovorax</taxon>
    </lineage>
</organism>
<dbReference type="CDD" id="cd14789">
    <property type="entry name" value="Tiki"/>
    <property type="match status" value="1"/>
</dbReference>
<gene>
    <name evidence="2" type="ORF">WKW82_35755</name>
</gene>
<dbReference type="Proteomes" id="UP001385892">
    <property type="component" value="Unassembled WGS sequence"/>
</dbReference>
<reference evidence="2 3" key="1">
    <citation type="submission" date="2024-03" db="EMBL/GenBank/DDBJ databases">
        <title>Novel species of the genus Variovorax.</title>
        <authorList>
            <person name="Liu Q."/>
            <person name="Xin Y.-H."/>
        </authorList>
    </citation>
    <scope>NUCLEOTIDE SEQUENCE [LARGE SCALE GENOMIC DNA]</scope>
    <source>
        <strain evidence="2 3">KACC 18900</strain>
    </source>
</reference>
<evidence type="ECO:0000256" key="1">
    <source>
        <dbReference type="SAM" id="SignalP"/>
    </source>
</evidence>
<comment type="caution">
    <text evidence="2">The sequence shown here is derived from an EMBL/GenBank/DDBJ whole genome shotgun (WGS) entry which is preliminary data.</text>
</comment>
<dbReference type="Pfam" id="PF01963">
    <property type="entry name" value="TraB_PrgY_gumN"/>
    <property type="match status" value="1"/>
</dbReference>
<proteinExistence type="predicted"/>
<sequence length="330" mass="35598">MIRRLLLVAACALFAAASAGAVTPAKVPPTKEQPIVCPPPAQVPTFVPGGAERAAKRASDRGVLWRIERDGRVSWLYGTLHLGKPTWLFPGPKVTQALEQSDTVALELDLSDPETLRTLLSPPDPGAAARLLTPERLRRIERQRALACLPSETQRKLRPVIQVAALGSLSMRADGLYPEFGIEGVLSGIARGAGKPVIALETAAGQLRMLEGDSEAEQAEDIDASLEDLERGEARASTVALADAWARSDAARLDTYFQWCKCVDRPDDKRRMRRYLDDRNPGLADGIATLHKLGQRVFGAVGALHMVGPNGLPALMAARGFTVTRVLPEP</sequence>
<accession>A0ABU8WX06</accession>